<gene>
    <name evidence="1" type="ORF">LH47_02689</name>
</gene>
<organism evidence="1 2">
    <name type="scientific">Anoxybacillus thermarum</name>
    <dbReference type="NCBI Taxonomy" id="404937"/>
    <lineage>
        <taxon>Bacteria</taxon>
        <taxon>Bacillati</taxon>
        <taxon>Bacillota</taxon>
        <taxon>Bacilli</taxon>
        <taxon>Bacillales</taxon>
        <taxon>Anoxybacillaceae</taxon>
        <taxon>Anoxybacillus</taxon>
    </lineage>
</organism>
<proteinExistence type="predicted"/>
<dbReference type="AlphaFoldDB" id="A0A0D0RUY6"/>
<protein>
    <submittedName>
        <fullName evidence="1">Uncharacterized protein</fullName>
    </submittedName>
</protein>
<dbReference type="Proteomes" id="UP000032102">
    <property type="component" value="Unassembled WGS sequence"/>
</dbReference>
<evidence type="ECO:0000313" key="1">
    <source>
        <dbReference type="EMBL" id="KIQ93245.1"/>
    </source>
</evidence>
<sequence>MNKEKRVLQIVNRLRAMGIPAEITKSRLAILAAILEENSWKKGQKGDFSKWKPLNL</sequence>
<keyword evidence="2" id="KW-1185">Reference proteome</keyword>
<dbReference type="NCBIfam" id="NF040845">
    <property type="entry name" value="lmo0850_fam"/>
    <property type="match status" value="1"/>
</dbReference>
<evidence type="ECO:0000313" key="2">
    <source>
        <dbReference type="Proteomes" id="UP000032102"/>
    </source>
</evidence>
<dbReference type="RefSeq" id="WP_153125992.1">
    <property type="nucleotide sequence ID" value="NZ_JXTH01000081.1"/>
</dbReference>
<name>A0A0D0RUY6_9BACL</name>
<accession>A0A0D0RUY6</accession>
<comment type="caution">
    <text evidence="1">The sequence shown here is derived from an EMBL/GenBank/DDBJ whole genome shotgun (WGS) entry which is preliminary data.</text>
</comment>
<dbReference type="EMBL" id="JXTH01000081">
    <property type="protein sequence ID" value="KIQ93245.1"/>
    <property type="molecule type" value="Genomic_DNA"/>
</dbReference>
<dbReference type="InterPro" id="IPR049839">
    <property type="entry name" value="Lmo0850-like"/>
</dbReference>
<reference evidence="1 2" key="1">
    <citation type="submission" date="2015-01" db="EMBL/GenBank/DDBJ databases">
        <title>Draft genome of Anoxybacillus thermarum strain AF/04.</title>
        <authorList>
            <person name="Poli A."/>
            <person name="Nicolaus B."/>
            <person name="Chan K.-G."/>
            <person name="Kahar U.M."/>
            <person name="Yaakob A.S."/>
            <person name="Chan C.S."/>
            <person name="Goh K.M."/>
        </authorList>
    </citation>
    <scope>NUCLEOTIDE SEQUENCE [LARGE SCALE GENOMIC DNA]</scope>
    <source>
        <strain evidence="1 2">AF/04</strain>
    </source>
</reference>